<dbReference type="EMBL" id="CAADIS010000005">
    <property type="protein sequence ID" value="VFS40439.1"/>
    <property type="molecule type" value="Genomic_DNA"/>
</dbReference>
<evidence type="ECO:0000313" key="2">
    <source>
        <dbReference type="Proteomes" id="UP000372890"/>
    </source>
</evidence>
<evidence type="ECO:0000313" key="1">
    <source>
        <dbReference type="EMBL" id="VFS40439.1"/>
    </source>
</evidence>
<dbReference type="Proteomes" id="UP000372890">
    <property type="component" value="Unassembled WGS sequence"/>
</dbReference>
<gene>
    <name evidence="1" type="ORF">NCTC9001_06478</name>
</gene>
<name>A0A484Z348_ECOLX</name>
<proteinExistence type="predicted"/>
<reference evidence="1 2" key="1">
    <citation type="submission" date="2019-03" db="EMBL/GenBank/DDBJ databases">
        <authorList>
            <consortium name="Pathogen Informatics"/>
        </authorList>
    </citation>
    <scope>NUCLEOTIDE SEQUENCE [LARGE SCALE GENOMIC DNA]</scope>
    <source>
        <strain evidence="1 2">NCTC9001</strain>
    </source>
</reference>
<dbReference type="AlphaFoldDB" id="A0A484Z348"/>
<sequence length="163" mass="18086">MAHLSRKPKQVCSPADMAGGECMPGLIWVSVTNTCFSQCWHPCFFPNCISTCPGFIGLWIFKDSSILHECKWLLVYQRQHCFFSQFNFTGTGFCLCSFDNSDNTCALNMGCFPTKSISCHRRAHNSELRRPVCMANRNRFSHCLFPAAASNASTSAGDSGSTT</sequence>
<protein>
    <submittedName>
        <fullName evidence="1">Uncharacterized protein</fullName>
    </submittedName>
</protein>
<accession>A0A484Z348</accession>
<organism evidence="1 2">
    <name type="scientific">Escherichia coli</name>
    <dbReference type="NCBI Taxonomy" id="562"/>
    <lineage>
        <taxon>Bacteria</taxon>
        <taxon>Pseudomonadati</taxon>
        <taxon>Pseudomonadota</taxon>
        <taxon>Gammaproteobacteria</taxon>
        <taxon>Enterobacterales</taxon>
        <taxon>Enterobacteriaceae</taxon>
        <taxon>Escherichia</taxon>
    </lineage>
</organism>